<dbReference type="RefSeq" id="WP_096206512.1">
    <property type="nucleotide sequence ID" value="NZ_FZMP01000197.1"/>
</dbReference>
<dbReference type="Proteomes" id="UP000218615">
    <property type="component" value="Unassembled WGS sequence"/>
</dbReference>
<sequence>MSKSEPIIYIDHSEIREGKLKELKTAMKELVGLVEANEPRLIAYNVYFTEDGTRMTVIHVHLDSASLEFHMKVAGPAFPKFAKFIRLLAIDVYGKPSDDLLEQLRKKAQMLGTGTVVVHELHAGFARFGVR</sequence>
<dbReference type="AlphaFoldDB" id="A0A284VRH3"/>
<protein>
    <recommendedName>
        <fullName evidence="3">ABM domain-containing protein</fullName>
    </recommendedName>
</protein>
<dbReference type="Gene3D" id="3.30.70.100">
    <property type="match status" value="1"/>
</dbReference>
<dbReference type="InterPro" id="IPR011008">
    <property type="entry name" value="Dimeric_a/b-barrel"/>
</dbReference>
<organism evidence="1 2">
    <name type="scientific">Candidatus Methanoperedens nitratireducens</name>
    <dbReference type="NCBI Taxonomy" id="1392998"/>
    <lineage>
        <taxon>Archaea</taxon>
        <taxon>Methanobacteriati</taxon>
        <taxon>Methanobacteriota</taxon>
        <taxon>Stenosarchaea group</taxon>
        <taxon>Methanomicrobia</taxon>
        <taxon>Methanosarcinales</taxon>
        <taxon>ANME-2 cluster</taxon>
        <taxon>Candidatus Methanoperedentaceae</taxon>
        <taxon>Candidatus Methanoperedens</taxon>
    </lineage>
</organism>
<dbReference type="SUPFAM" id="SSF54909">
    <property type="entry name" value="Dimeric alpha+beta barrel"/>
    <property type="match status" value="1"/>
</dbReference>
<gene>
    <name evidence="1" type="ORF">MNV_500018</name>
</gene>
<name>A0A284VRH3_9EURY</name>
<evidence type="ECO:0000313" key="2">
    <source>
        <dbReference type="Proteomes" id="UP000218615"/>
    </source>
</evidence>
<evidence type="ECO:0008006" key="3">
    <source>
        <dbReference type="Google" id="ProtNLM"/>
    </source>
</evidence>
<dbReference type="EMBL" id="FZMP01000197">
    <property type="protein sequence ID" value="SNQ61881.1"/>
    <property type="molecule type" value="Genomic_DNA"/>
</dbReference>
<keyword evidence="2" id="KW-1185">Reference proteome</keyword>
<reference evidence="2" key="1">
    <citation type="submission" date="2017-06" db="EMBL/GenBank/DDBJ databases">
        <authorList>
            <person name="Cremers G."/>
        </authorList>
    </citation>
    <scope>NUCLEOTIDE SEQUENCE [LARGE SCALE GENOMIC DNA]</scope>
</reference>
<evidence type="ECO:0000313" key="1">
    <source>
        <dbReference type="EMBL" id="SNQ61881.1"/>
    </source>
</evidence>
<accession>A0A284VRH3</accession>
<proteinExistence type="predicted"/>
<dbReference type="OrthoDB" id="192991at2157"/>